<evidence type="ECO:0000256" key="2">
    <source>
        <dbReference type="ARBA" id="ARBA00022741"/>
    </source>
</evidence>
<dbReference type="OrthoDB" id="9799337at2"/>
<dbReference type="Pfam" id="PF00005">
    <property type="entry name" value="ABC_tran"/>
    <property type="match status" value="1"/>
</dbReference>
<accession>E8U468</accession>
<dbReference type="CDD" id="cd03214">
    <property type="entry name" value="ABC_Iron-Siderophores_B12_Hemin"/>
    <property type="match status" value="1"/>
</dbReference>
<evidence type="ECO:0000259" key="5">
    <source>
        <dbReference type="PROSITE" id="PS50893"/>
    </source>
</evidence>
<dbReference type="InterPro" id="IPR027417">
    <property type="entry name" value="P-loop_NTPase"/>
</dbReference>
<keyword evidence="6" id="KW-0378">Hydrolase</keyword>
<feature type="domain" description="ABC transporter" evidence="5">
    <location>
        <begin position="10"/>
        <end position="245"/>
    </location>
</feature>
<dbReference type="PANTHER" id="PTHR42794">
    <property type="entry name" value="HEMIN IMPORT ATP-BINDING PROTEIN HMUV"/>
    <property type="match status" value="1"/>
</dbReference>
<dbReference type="PANTHER" id="PTHR42794:SF1">
    <property type="entry name" value="HEMIN IMPORT ATP-BINDING PROTEIN HMUV"/>
    <property type="match status" value="1"/>
</dbReference>
<protein>
    <submittedName>
        <fullName evidence="6">Iron-chelate-transporting ATPase</fullName>
        <ecNumber evidence="6">3.6.3.34</ecNumber>
    </submittedName>
</protein>
<dbReference type="EMBL" id="CP002454">
    <property type="protein sequence ID" value="ADV65905.1"/>
    <property type="molecule type" value="Genomic_DNA"/>
</dbReference>
<reference evidence="6 7" key="1">
    <citation type="journal article" date="2011" name="Stand. Genomic Sci.">
        <title>Complete genome sequence of Deinococcus maricopensis type strain (LB-34).</title>
        <authorList>
            <person name="Pukall R."/>
            <person name="Zeytun A."/>
            <person name="Lucas S."/>
            <person name="Lapidus A."/>
            <person name="Hammon N."/>
            <person name="Deshpande S."/>
            <person name="Nolan M."/>
            <person name="Cheng J.F."/>
            <person name="Pitluck S."/>
            <person name="Liolios K."/>
            <person name="Pagani I."/>
            <person name="Mikhailova N."/>
            <person name="Ivanova N."/>
            <person name="Mavromatis K."/>
            <person name="Pati A."/>
            <person name="Tapia R."/>
            <person name="Han C."/>
            <person name="Goodwin L."/>
            <person name="Chen A."/>
            <person name="Palaniappan K."/>
            <person name="Land M."/>
            <person name="Hauser L."/>
            <person name="Chang Y.J."/>
            <person name="Jeffries C.D."/>
            <person name="Brambilla E.M."/>
            <person name="Rohde M."/>
            <person name="Goker M."/>
            <person name="Detter J.C."/>
            <person name="Woyke T."/>
            <person name="Bristow J."/>
            <person name="Eisen J.A."/>
            <person name="Markowitz V."/>
            <person name="Hugenholtz P."/>
            <person name="Kyrpides N.C."/>
            <person name="Klenk H.P."/>
        </authorList>
    </citation>
    <scope>NUCLEOTIDE SEQUENCE [LARGE SCALE GENOMIC DNA]</scope>
    <source>
        <strain evidence="7">DSM 21211 / LMG 22137 / NRRL B-23946 / LB-34</strain>
    </source>
</reference>
<dbReference type="STRING" id="709986.Deima_0242"/>
<dbReference type="NCBIfam" id="NF010068">
    <property type="entry name" value="PRK13548.1"/>
    <property type="match status" value="1"/>
</dbReference>
<dbReference type="RefSeq" id="WP_013555410.1">
    <property type="nucleotide sequence ID" value="NC_014958.1"/>
</dbReference>
<dbReference type="SUPFAM" id="SSF52540">
    <property type="entry name" value="P-loop containing nucleoside triphosphate hydrolases"/>
    <property type="match status" value="1"/>
</dbReference>
<keyword evidence="7" id="KW-1185">Reference proteome</keyword>
<reference evidence="7" key="2">
    <citation type="submission" date="2011-01" db="EMBL/GenBank/DDBJ databases">
        <title>The complete genome of Deinococcus maricopensis DSM 21211.</title>
        <authorList>
            <consortium name="US DOE Joint Genome Institute (JGI-PGF)"/>
            <person name="Lucas S."/>
            <person name="Copeland A."/>
            <person name="Lapidus A."/>
            <person name="Goodwin L."/>
            <person name="Pitluck S."/>
            <person name="Kyrpides N."/>
            <person name="Mavromatis K."/>
            <person name="Pagani I."/>
            <person name="Ivanova N."/>
            <person name="Ovchinnikova G."/>
            <person name="Zeytun A."/>
            <person name="Detter J.C."/>
            <person name="Han C."/>
            <person name="Land M."/>
            <person name="Hauser L."/>
            <person name="Markowitz V."/>
            <person name="Cheng J.-F."/>
            <person name="Hugenholtz P."/>
            <person name="Woyke T."/>
            <person name="Wu D."/>
            <person name="Pukall R."/>
            <person name="Gehrich-Schroeter G."/>
            <person name="Brambilla E."/>
            <person name="Klenk H.-P."/>
            <person name="Eisen J.A."/>
        </authorList>
    </citation>
    <scope>NUCLEOTIDE SEQUENCE [LARGE SCALE GENOMIC DNA]</scope>
    <source>
        <strain evidence="7">DSM 21211 / LMG 22137 / NRRL B-23946 / LB-34</strain>
    </source>
</reference>
<dbReference type="PROSITE" id="PS50893">
    <property type="entry name" value="ABC_TRANSPORTER_2"/>
    <property type="match status" value="1"/>
</dbReference>
<dbReference type="KEGG" id="dmr:Deima_0242"/>
<evidence type="ECO:0000256" key="1">
    <source>
        <dbReference type="ARBA" id="ARBA00022448"/>
    </source>
</evidence>
<dbReference type="EC" id="3.6.3.34" evidence="6"/>
<keyword evidence="2" id="KW-0547">Nucleotide-binding</keyword>
<proteinExistence type="predicted"/>
<name>E8U468_DEIML</name>
<dbReference type="InterPro" id="IPR003439">
    <property type="entry name" value="ABC_transporter-like_ATP-bd"/>
</dbReference>
<dbReference type="GO" id="GO:0016887">
    <property type="term" value="F:ATP hydrolysis activity"/>
    <property type="evidence" value="ECO:0007669"/>
    <property type="project" value="InterPro"/>
</dbReference>
<gene>
    <name evidence="6" type="ordered locus">Deima_0242</name>
</gene>
<evidence type="ECO:0000256" key="4">
    <source>
        <dbReference type="ARBA" id="ARBA00022967"/>
    </source>
</evidence>
<evidence type="ECO:0000313" key="6">
    <source>
        <dbReference type="EMBL" id="ADV65905.1"/>
    </source>
</evidence>
<dbReference type="AlphaFoldDB" id="E8U468"/>
<evidence type="ECO:0000256" key="3">
    <source>
        <dbReference type="ARBA" id="ARBA00022840"/>
    </source>
</evidence>
<keyword evidence="1" id="KW-0813">Transport</keyword>
<evidence type="ECO:0000313" key="7">
    <source>
        <dbReference type="Proteomes" id="UP000008635"/>
    </source>
</evidence>
<dbReference type="InterPro" id="IPR003593">
    <property type="entry name" value="AAA+_ATPase"/>
</dbReference>
<dbReference type="GO" id="GO:0005524">
    <property type="term" value="F:ATP binding"/>
    <property type="evidence" value="ECO:0007669"/>
    <property type="project" value="UniProtKB-KW"/>
</dbReference>
<sequence length="263" mass="28063">MTPAHATPSIDVHALHATIAGRTLLEDITFSVQAGELLAIVGRNGAGKSTLLKHLTGELRARGVQLFGLPLERHAPARLARQRAVLPQNTPLTFAYDVLDVVLLGRLPHGRGETPADRDIARACLDRVGLSGFEGRNILTLSGGEQQRVHLARVLAQLHGTPGPRALLLDEPTSALDLAHQHAALRTALSLCDEGVAVIAVLHDLNLAAQYARRVLMLDAGRVRAWGTPHDVLTPAHIQAAFGHPVLVTPHPCLQCPLIISAS</sequence>
<keyword evidence="3" id="KW-0067">ATP-binding</keyword>
<organism evidence="6 7">
    <name type="scientific">Deinococcus maricopensis (strain DSM 21211 / LMG 22137 / NRRL B-23946 / LB-34)</name>
    <dbReference type="NCBI Taxonomy" id="709986"/>
    <lineage>
        <taxon>Bacteria</taxon>
        <taxon>Thermotogati</taxon>
        <taxon>Deinococcota</taxon>
        <taxon>Deinococci</taxon>
        <taxon>Deinococcales</taxon>
        <taxon>Deinococcaceae</taxon>
        <taxon>Deinococcus</taxon>
    </lineage>
</organism>
<keyword evidence="4" id="KW-1278">Translocase</keyword>
<dbReference type="Proteomes" id="UP000008635">
    <property type="component" value="Chromosome"/>
</dbReference>
<dbReference type="HOGENOM" id="CLU_000604_1_11_0"/>
<dbReference type="eggNOG" id="COG4559">
    <property type="taxonomic scope" value="Bacteria"/>
</dbReference>
<dbReference type="SMART" id="SM00382">
    <property type="entry name" value="AAA"/>
    <property type="match status" value="1"/>
</dbReference>
<dbReference type="Gene3D" id="3.40.50.300">
    <property type="entry name" value="P-loop containing nucleotide triphosphate hydrolases"/>
    <property type="match status" value="1"/>
</dbReference>